<accession>A0A7T3KCK8</accession>
<feature type="compositionally biased region" description="Basic and acidic residues" evidence="1">
    <location>
        <begin position="47"/>
        <end position="56"/>
    </location>
</feature>
<keyword evidence="3" id="KW-1185">Reference proteome</keyword>
<gene>
    <name evidence="2" type="primary">91</name>
    <name evidence="2" type="ORF">SEA_WOLLYPOG_91</name>
</gene>
<evidence type="ECO:0000256" key="1">
    <source>
        <dbReference type="SAM" id="MobiDB-lite"/>
    </source>
</evidence>
<protein>
    <submittedName>
        <fullName evidence="2">Uncharacterized protein</fullName>
    </submittedName>
</protein>
<organism evidence="2 3">
    <name type="scientific">Arthrobacter phage Wollypog</name>
    <dbReference type="NCBI Taxonomy" id="2790985"/>
    <lineage>
        <taxon>Viruses</taxon>
        <taxon>Duplodnaviria</taxon>
        <taxon>Heunggongvirae</taxon>
        <taxon>Uroviricota</taxon>
        <taxon>Caudoviricetes</taxon>
        <taxon>Wollypogvirus</taxon>
        <taxon>Wollypogvirus wollypog</taxon>
    </lineage>
</organism>
<reference evidence="2 3" key="1">
    <citation type="submission" date="2020-10" db="EMBL/GenBank/DDBJ databases">
        <authorList>
            <person name="Abad L.A."/>
            <person name="Alter J."/>
            <person name="Becerra C.Y."/>
            <person name="Boehle J."/>
            <person name="Bustos B."/>
            <person name="Connatser B.I."/>
            <person name="Cutright B."/>
            <person name="Gavin J."/>
            <person name="Gomez A.P."/>
            <person name="Grabar K."/>
            <person name="Hur E.Y."/>
            <person name="Ioh M.T."/>
            <person name="Joya-Campos L."/>
            <person name="Lauhon H.N."/>
            <person name="Lee S."/>
            <person name="Maranan R.T."/>
            <person name="Park Y.G."/>
            <person name="Priest M."/>
            <person name="Samuels S.O."/>
            <person name="Sarameh Y.J."/>
            <person name="Schreiber J.M."/>
            <person name="Shepard L."/>
            <person name="Sheth K.J."/>
            <person name="Silva C.A."/>
            <person name="Smyers G.M."/>
            <person name="Tam S."/>
            <person name="Tamura C.M."/>
            <person name="Wucher D.E."/>
            <person name="Donachie S.P."/>
            <person name="Reed F.A."/>
            <person name="Palecanda S."/>
            <person name="Chong R.A."/>
            <person name="Porter M.L."/>
            <person name="Garlena R.A."/>
            <person name="Russell D.A."/>
            <person name="Jacobs-Sera D."/>
            <person name="Hatfull G.F."/>
        </authorList>
    </citation>
    <scope>NUCLEOTIDE SEQUENCE [LARGE SCALE GENOMIC DNA]</scope>
</reference>
<dbReference type="RefSeq" id="YP_010648582.1">
    <property type="nucleotide sequence ID" value="NC_070760.1"/>
</dbReference>
<proteinExistence type="predicted"/>
<evidence type="ECO:0000313" key="2">
    <source>
        <dbReference type="EMBL" id="QPX62640.1"/>
    </source>
</evidence>
<dbReference type="EMBL" id="MW055913">
    <property type="protein sequence ID" value="QPX62640.1"/>
    <property type="molecule type" value="Genomic_DNA"/>
</dbReference>
<name>A0A7T3KCK8_9CAUD</name>
<dbReference type="GeneID" id="77924019"/>
<dbReference type="Proteomes" id="UP000595472">
    <property type="component" value="Segment"/>
</dbReference>
<feature type="region of interest" description="Disordered" evidence="1">
    <location>
        <begin position="1"/>
        <end position="56"/>
    </location>
</feature>
<dbReference type="KEGG" id="vg:77924019"/>
<feature type="compositionally biased region" description="Basic and acidic residues" evidence="1">
    <location>
        <begin position="19"/>
        <end position="37"/>
    </location>
</feature>
<evidence type="ECO:0000313" key="3">
    <source>
        <dbReference type="Proteomes" id="UP000595472"/>
    </source>
</evidence>
<sequence length="56" mass="6309">MATGGKAETTPLMLEDDDNPRSLEAKEARLQMRRENASRSLPQSAIRKLERRVGAR</sequence>